<dbReference type="AlphaFoldDB" id="A0A7M4EYT0"/>
<evidence type="ECO:0000313" key="1">
    <source>
        <dbReference type="Ensembl" id="ENSCPRP00005016893.1"/>
    </source>
</evidence>
<dbReference type="GeneTree" id="ENSGT00940000170358"/>
<reference evidence="1" key="1">
    <citation type="submission" date="2025-08" db="UniProtKB">
        <authorList>
            <consortium name="Ensembl"/>
        </authorList>
    </citation>
    <scope>IDENTIFICATION</scope>
</reference>
<keyword evidence="2" id="KW-1185">Reference proteome</keyword>
<reference evidence="1" key="2">
    <citation type="submission" date="2025-09" db="UniProtKB">
        <authorList>
            <consortium name="Ensembl"/>
        </authorList>
    </citation>
    <scope>IDENTIFICATION</scope>
</reference>
<dbReference type="OMA" id="CEMSSKT"/>
<proteinExistence type="predicted"/>
<name>A0A7M4EYT0_CROPO</name>
<protein>
    <submittedName>
        <fullName evidence="1">Uncharacterized protein</fullName>
    </submittedName>
</protein>
<dbReference type="Ensembl" id="ENSCPRT00005019783.1">
    <property type="protein sequence ID" value="ENSCPRP00005016893.1"/>
    <property type="gene ID" value="ENSCPRG00005011770.1"/>
</dbReference>
<sequence length="95" mass="10565">APGADGANAASSLLRVYVNNFTRSLENYQEDLRALRFLSMNSIIDPWIFAILRPPVLRLIHSVLCCEMSSKTKEEAPTLAIEQGELNKQTDLCGQ</sequence>
<evidence type="ECO:0000313" key="2">
    <source>
        <dbReference type="Proteomes" id="UP000594220"/>
    </source>
</evidence>
<dbReference type="Proteomes" id="UP000594220">
    <property type="component" value="Unplaced"/>
</dbReference>
<accession>A0A7M4EYT0</accession>
<organism evidence="1 2">
    <name type="scientific">Crocodylus porosus</name>
    <name type="common">Saltwater crocodile</name>
    <name type="synonym">Estuarine crocodile</name>
    <dbReference type="NCBI Taxonomy" id="8502"/>
    <lineage>
        <taxon>Eukaryota</taxon>
        <taxon>Metazoa</taxon>
        <taxon>Chordata</taxon>
        <taxon>Craniata</taxon>
        <taxon>Vertebrata</taxon>
        <taxon>Euteleostomi</taxon>
        <taxon>Archelosauria</taxon>
        <taxon>Archosauria</taxon>
        <taxon>Crocodylia</taxon>
        <taxon>Longirostres</taxon>
        <taxon>Crocodylidae</taxon>
        <taxon>Crocodylus</taxon>
    </lineage>
</organism>